<proteinExistence type="predicted"/>
<feature type="transmembrane region" description="Helical" evidence="1">
    <location>
        <begin position="157"/>
        <end position="178"/>
    </location>
</feature>
<name>A0A841BLQ5_9ACTN</name>
<dbReference type="AlphaFoldDB" id="A0A841BLQ5"/>
<keyword evidence="1" id="KW-0472">Membrane</keyword>
<protein>
    <recommendedName>
        <fullName evidence="4">DUF998 domain-containing protein</fullName>
    </recommendedName>
</protein>
<keyword evidence="1" id="KW-0812">Transmembrane</keyword>
<dbReference type="RefSeq" id="WP_184837087.1">
    <property type="nucleotide sequence ID" value="NZ_JACHMN010000002.1"/>
</dbReference>
<evidence type="ECO:0008006" key="4">
    <source>
        <dbReference type="Google" id="ProtNLM"/>
    </source>
</evidence>
<feature type="transmembrane region" description="Helical" evidence="1">
    <location>
        <begin position="187"/>
        <end position="209"/>
    </location>
</feature>
<feature type="transmembrane region" description="Helical" evidence="1">
    <location>
        <begin position="63"/>
        <end position="84"/>
    </location>
</feature>
<sequence length="255" mass="27941">MSRLNERIFMVFSGLLMIAGTLIGMYGGEHHPLIGPHMGKYGSDEFFYKFAHLMVDDPNWQNAHWQILVGPVLWFAGALSLVIIARAAGERRWTLLGFVSLTVGAVLYVVTYINDGFVSPHIGEALIAATDKGDVTLAAAITQTFAALQWVTIKISLPGWLLLAFSTACLSIGVWAAARTYRGLLKLVAYLTAVTGVFFGVWSFVAVAAGSYSPGPMVSPWWIPSLYATNFWYLLAGLIVVVHGFSKRIEQTHEI</sequence>
<feature type="transmembrane region" description="Helical" evidence="1">
    <location>
        <begin position="7"/>
        <end position="28"/>
    </location>
</feature>
<evidence type="ECO:0000313" key="2">
    <source>
        <dbReference type="EMBL" id="MBB5870017.1"/>
    </source>
</evidence>
<comment type="caution">
    <text evidence="2">The sequence shown here is derived from an EMBL/GenBank/DDBJ whole genome shotgun (WGS) entry which is preliminary data.</text>
</comment>
<keyword evidence="1" id="KW-1133">Transmembrane helix</keyword>
<evidence type="ECO:0000313" key="3">
    <source>
        <dbReference type="Proteomes" id="UP000587527"/>
    </source>
</evidence>
<dbReference type="EMBL" id="JACHMN010000002">
    <property type="protein sequence ID" value="MBB5870017.1"/>
    <property type="molecule type" value="Genomic_DNA"/>
</dbReference>
<evidence type="ECO:0000256" key="1">
    <source>
        <dbReference type="SAM" id="Phobius"/>
    </source>
</evidence>
<organism evidence="2 3">
    <name type="scientific">Allocatelliglobosispora scoriae</name>
    <dbReference type="NCBI Taxonomy" id="643052"/>
    <lineage>
        <taxon>Bacteria</taxon>
        <taxon>Bacillati</taxon>
        <taxon>Actinomycetota</taxon>
        <taxon>Actinomycetes</taxon>
        <taxon>Micromonosporales</taxon>
        <taxon>Micromonosporaceae</taxon>
        <taxon>Allocatelliglobosispora</taxon>
    </lineage>
</organism>
<dbReference type="Proteomes" id="UP000587527">
    <property type="component" value="Unassembled WGS sequence"/>
</dbReference>
<gene>
    <name evidence="2" type="ORF">F4553_003396</name>
</gene>
<feature type="transmembrane region" description="Helical" evidence="1">
    <location>
        <begin position="93"/>
        <end position="113"/>
    </location>
</feature>
<feature type="transmembrane region" description="Helical" evidence="1">
    <location>
        <begin position="221"/>
        <end position="245"/>
    </location>
</feature>
<keyword evidence="3" id="KW-1185">Reference proteome</keyword>
<accession>A0A841BLQ5</accession>
<reference evidence="2 3" key="1">
    <citation type="submission" date="2020-08" db="EMBL/GenBank/DDBJ databases">
        <title>Sequencing the genomes of 1000 actinobacteria strains.</title>
        <authorList>
            <person name="Klenk H.-P."/>
        </authorList>
    </citation>
    <scope>NUCLEOTIDE SEQUENCE [LARGE SCALE GENOMIC DNA]</scope>
    <source>
        <strain evidence="2 3">DSM 45362</strain>
    </source>
</reference>